<dbReference type="Proteomes" id="UP001176961">
    <property type="component" value="Unassembled WGS sequence"/>
</dbReference>
<comment type="caution">
    <text evidence="10">The sequence shown here is derived from an EMBL/GenBank/DDBJ whole genome shotgun (WGS) entry which is preliminary data.</text>
</comment>
<dbReference type="PRINTS" id="PR00757">
    <property type="entry name" value="AMINEOXDASEF"/>
</dbReference>
<name>A0AA36GQ35_CYLNA</name>
<evidence type="ECO:0000256" key="1">
    <source>
        <dbReference type="ARBA" id="ARBA00001974"/>
    </source>
</evidence>
<keyword evidence="4 7" id="KW-0560">Oxidoreductase</keyword>
<dbReference type="GO" id="GO:0008131">
    <property type="term" value="F:primary methylamine oxidase activity"/>
    <property type="evidence" value="ECO:0007669"/>
    <property type="project" value="UniProtKB-ARBA"/>
</dbReference>
<feature type="domain" description="Amine oxidase" evidence="9">
    <location>
        <begin position="18"/>
        <end position="443"/>
    </location>
</feature>
<proteinExistence type="inferred from homology"/>
<evidence type="ECO:0000313" key="11">
    <source>
        <dbReference type="Proteomes" id="UP001176961"/>
    </source>
</evidence>
<comment type="similarity">
    <text evidence="3 7">Belongs to the flavin monoamine oxidase family.</text>
</comment>
<keyword evidence="7" id="KW-0274">FAD</keyword>
<dbReference type="PANTHER" id="PTHR43563">
    <property type="entry name" value="AMINE OXIDASE"/>
    <property type="match status" value="1"/>
</dbReference>
<feature type="region of interest" description="Disordered" evidence="8">
    <location>
        <begin position="525"/>
        <end position="594"/>
    </location>
</feature>
<dbReference type="SUPFAM" id="SSF54373">
    <property type="entry name" value="FAD-linked reductases, C-terminal domain"/>
    <property type="match status" value="1"/>
</dbReference>
<accession>A0AA36GQ35</accession>
<dbReference type="InterPro" id="IPR002937">
    <property type="entry name" value="Amino_oxidase"/>
</dbReference>
<reference evidence="10" key="1">
    <citation type="submission" date="2023-07" db="EMBL/GenBank/DDBJ databases">
        <authorList>
            <consortium name="CYATHOMIX"/>
        </authorList>
    </citation>
    <scope>NUCLEOTIDE SEQUENCE</scope>
    <source>
        <strain evidence="10">N/A</strain>
    </source>
</reference>
<organism evidence="10 11">
    <name type="scientific">Cylicocyclus nassatus</name>
    <name type="common">Nematode worm</name>
    <dbReference type="NCBI Taxonomy" id="53992"/>
    <lineage>
        <taxon>Eukaryota</taxon>
        <taxon>Metazoa</taxon>
        <taxon>Ecdysozoa</taxon>
        <taxon>Nematoda</taxon>
        <taxon>Chromadorea</taxon>
        <taxon>Rhabditida</taxon>
        <taxon>Rhabditina</taxon>
        <taxon>Rhabditomorpha</taxon>
        <taxon>Strongyloidea</taxon>
        <taxon>Strongylidae</taxon>
        <taxon>Cylicocyclus</taxon>
    </lineage>
</organism>
<protein>
    <recommendedName>
        <fullName evidence="7">Amine oxidase</fullName>
        <ecNumber evidence="7">1.4.3.-</ecNumber>
    </recommendedName>
</protein>
<dbReference type="EC" id="1.4.3.-" evidence="7"/>
<feature type="binding site" evidence="6">
    <location>
        <position position="19"/>
    </location>
    <ligand>
        <name>FAD</name>
        <dbReference type="ChEBI" id="CHEBI:57692"/>
    </ligand>
</feature>
<feature type="binding site" evidence="6">
    <location>
        <position position="420"/>
    </location>
    <ligand>
        <name>FAD</name>
        <dbReference type="ChEBI" id="CHEBI:57692"/>
    </ligand>
</feature>
<dbReference type="PANTHER" id="PTHR43563:SF18">
    <property type="entry name" value="AMINE OXIDASE DOMAIN-CONTAINING PROTEIN"/>
    <property type="match status" value="1"/>
</dbReference>
<dbReference type="GO" id="GO:0097621">
    <property type="term" value="F:monoamine oxidase activity"/>
    <property type="evidence" value="ECO:0007669"/>
    <property type="project" value="UniProtKB-EC"/>
</dbReference>
<evidence type="ECO:0000259" key="9">
    <source>
        <dbReference type="Pfam" id="PF01593"/>
    </source>
</evidence>
<dbReference type="Gene3D" id="3.50.50.60">
    <property type="entry name" value="FAD/NAD(P)-binding domain"/>
    <property type="match status" value="1"/>
</dbReference>
<dbReference type="GO" id="GO:0005741">
    <property type="term" value="C:mitochondrial outer membrane"/>
    <property type="evidence" value="ECO:0007669"/>
    <property type="project" value="UniProtKB-SubCell"/>
</dbReference>
<dbReference type="AlphaFoldDB" id="A0AA36GQ35"/>
<sequence>MLKQQLQIFDVVVVGAGLTGLNAVRELRRKIPQARVKVLEGRPEVGGRIRAKSMHTAEGNALVDTGSYFISPSANEVVDLANEIGLTLYTQSNCGLRSLNIRGYRRSRRQAGLLSTKHTFDDVLASPALLTLAKQNVHDYLANQHTTRAETDTANRLLQVLYDSPDVNSSVLHIMLASGSENGTLADMLSRYGHGQSLLMQGGLHRLTSALADWVDIGFNQTVTAIEESESHAIVKTKTTFYRARQVIVTIPPVLTTSIEFTPPLESDFAQFTKDYAPAGKAYYFTITYSSPFWRSNGKNGQIIYTNAQGPIVWLTAFDVGRPTLCAGTGSTGMLWGIAHFADEKPISQAQRNAAYVEVVTQTLGLGTHLPLDVSDEHYVSDQFARGAVGVLTPGVEAESLKYLQGVNTHGERVVFASAEYSNSSMGLMNGALLSGKLAASVVTSRLSNLTGREDITNRVNTNEIPTVVRLSDDAIERLPVSVPLRPSSHSPFVYRTSTHYPSITNEAVETTTYSHFSFNNNKSSANDSNFDEHNNSTSDPFEFESSTITEDEKSEETSAMTNDNVLQRNLGVESNSPTSKFVYQTSSQNPPTTMMDTTTITHFSFGNTVSPKPFIMPQIIPDPSITTIPPPTTTQRSTFTPIDPSRTTTPFVYQTSTLNPPMEPAVPSAFKHFSNGFQEGNDAEVKAVAVAQQDAIVNRAVNGDITKRLKDTAEEADSLSALALAKRLSSILVSLLDYVQNERR</sequence>
<comment type="catalytic activity">
    <reaction evidence="5">
        <text>a secondary aliphatic amine + O2 + H2O = a primary amine + an aldehyde + H2O2</text>
        <dbReference type="Rhea" id="RHEA:26414"/>
        <dbReference type="ChEBI" id="CHEBI:15377"/>
        <dbReference type="ChEBI" id="CHEBI:15379"/>
        <dbReference type="ChEBI" id="CHEBI:16240"/>
        <dbReference type="ChEBI" id="CHEBI:17478"/>
        <dbReference type="ChEBI" id="CHEBI:58855"/>
        <dbReference type="ChEBI" id="CHEBI:65296"/>
        <dbReference type="EC" id="1.4.3.4"/>
    </reaction>
</comment>
<dbReference type="InterPro" id="IPR001613">
    <property type="entry name" value="Flavin_amine_oxidase"/>
</dbReference>
<dbReference type="Pfam" id="PF01593">
    <property type="entry name" value="Amino_oxidase"/>
    <property type="match status" value="1"/>
</dbReference>
<dbReference type="EMBL" id="CATQJL010000112">
    <property type="protein sequence ID" value="CAJ0596251.1"/>
    <property type="molecule type" value="Genomic_DNA"/>
</dbReference>
<keyword evidence="7" id="KW-0285">Flavoprotein</keyword>
<evidence type="ECO:0000256" key="7">
    <source>
        <dbReference type="RuleBase" id="RU362067"/>
    </source>
</evidence>
<comment type="cofactor">
    <cofactor evidence="1 7">
        <name>FAD</name>
        <dbReference type="ChEBI" id="CHEBI:57692"/>
    </cofactor>
</comment>
<evidence type="ECO:0000256" key="8">
    <source>
        <dbReference type="SAM" id="MobiDB-lite"/>
    </source>
</evidence>
<evidence type="ECO:0000256" key="5">
    <source>
        <dbReference type="ARBA" id="ARBA00048448"/>
    </source>
</evidence>
<feature type="binding site" evidence="6">
    <location>
        <position position="223"/>
    </location>
    <ligand>
        <name>FAD</name>
        <dbReference type="ChEBI" id="CHEBI:57692"/>
    </ligand>
</feature>
<evidence type="ECO:0000256" key="2">
    <source>
        <dbReference type="ARBA" id="ARBA00004362"/>
    </source>
</evidence>
<gene>
    <name evidence="10" type="ORF">CYNAS_LOCUS8234</name>
</gene>
<evidence type="ECO:0000256" key="4">
    <source>
        <dbReference type="ARBA" id="ARBA00023002"/>
    </source>
</evidence>
<evidence type="ECO:0000256" key="3">
    <source>
        <dbReference type="ARBA" id="ARBA00005995"/>
    </source>
</evidence>
<feature type="compositionally biased region" description="Polar residues" evidence="8">
    <location>
        <begin position="558"/>
        <end position="592"/>
    </location>
</feature>
<evidence type="ECO:0000313" key="10">
    <source>
        <dbReference type="EMBL" id="CAJ0596251.1"/>
    </source>
</evidence>
<dbReference type="InterPro" id="IPR036188">
    <property type="entry name" value="FAD/NAD-bd_sf"/>
</dbReference>
<keyword evidence="11" id="KW-1185">Reference proteome</keyword>
<dbReference type="InterPro" id="IPR050703">
    <property type="entry name" value="Flavin_MAO"/>
</dbReference>
<feature type="compositionally biased region" description="Polar residues" evidence="8">
    <location>
        <begin position="536"/>
        <end position="549"/>
    </location>
</feature>
<dbReference type="SUPFAM" id="SSF51905">
    <property type="entry name" value="FAD/NAD(P)-binding domain"/>
    <property type="match status" value="1"/>
</dbReference>
<evidence type="ECO:0000256" key="6">
    <source>
        <dbReference type="PIRSR" id="PIRSR601613-1"/>
    </source>
</evidence>
<comment type="subcellular location">
    <subcellularLocation>
        <location evidence="2">Mitochondrion outer membrane</location>
        <topology evidence="2">Single-pass type IV membrane protein</topology>
        <orientation evidence="2">Cytoplasmic side</orientation>
    </subcellularLocation>
</comment>